<evidence type="ECO:0000313" key="7">
    <source>
        <dbReference type="EMBL" id="RNA22835.1"/>
    </source>
</evidence>
<dbReference type="PROSITE" id="PS50262">
    <property type="entry name" value="G_PROTEIN_RECEP_F1_2"/>
    <property type="match status" value="1"/>
</dbReference>
<evidence type="ECO:0000256" key="3">
    <source>
        <dbReference type="ARBA" id="ARBA00022989"/>
    </source>
</evidence>
<dbReference type="Proteomes" id="UP000276133">
    <property type="component" value="Unassembled WGS sequence"/>
</dbReference>
<dbReference type="Gene3D" id="1.20.1070.10">
    <property type="entry name" value="Rhodopsin 7-helix transmembrane proteins"/>
    <property type="match status" value="1"/>
</dbReference>
<feature type="transmembrane region" description="Helical" evidence="5">
    <location>
        <begin position="95"/>
        <end position="117"/>
    </location>
</feature>
<evidence type="ECO:0000256" key="4">
    <source>
        <dbReference type="ARBA" id="ARBA00023136"/>
    </source>
</evidence>
<evidence type="ECO:0000256" key="5">
    <source>
        <dbReference type="SAM" id="Phobius"/>
    </source>
</evidence>
<feature type="transmembrane region" description="Helical" evidence="5">
    <location>
        <begin position="56"/>
        <end position="75"/>
    </location>
</feature>
<feature type="domain" description="G-protein coupled receptors family 1 profile" evidence="6">
    <location>
        <begin position="1"/>
        <end position="149"/>
    </location>
</feature>
<dbReference type="SUPFAM" id="SSF81321">
    <property type="entry name" value="Family A G protein-coupled receptor-like"/>
    <property type="match status" value="1"/>
</dbReference>
<dbReference type="GO" id="GO:0016020">
    <property type="term" value="C:membrane"/>
    <property type="evidence" value="ECO:0007669"/>
    <property type="project" value="UniProtKB-SubCell"/>
</dbReference>
<accession>A0A3M7RHS6</accession>
<reference evidence="7 8" key="1">
    <citation type="journal article" date="2018" name="Sci. Rep.">
        <title>Genomic signatures of local adaptation to the degree of environmental predictability in rotifers.</title>
        <authorList>
            <person name="Franch-Gras L."/>
            <person name="Hahn C."/>
            <person name="Garcia-Roger E.M."/>
            <person name="Carmona M.J."/>
            <person name="Serra M."/>
            <person name="Gomez A."/>
        </authorList>
    </citation>
    <scope>NUCLEOTIDE SEQUENCE [LARGE SCALE GENOMIC DNA]</scope>
    <source>
        <strain evidence="7">HYR1</strain>
    </source>
</reference>
<proteinExistence type="predicted"/>
<keyword evidence="3 5" id="KW-1133">Transmembrane helix</keyword>
<feature type="transmembrane region" description="Helical" evidence="5">
    <location>
        <begin position="132"/>
        <end position="152"/>
    </location>
</feature>
<dbReference type="EMBL" id="REGN01003393">
    <property type="protein sequence ID" value="RNA22835.1"/>
    <property type="molecule type" value="Genomic_DNA"/>
</dbReference>
<gene>
    <name evidence="7" type="ORF">BpHYR1_011906</name>
</gene>
<comment type="subcellular location">
    <subcellularLocation>
        <location evidence="1">Membrane</location>
    </subcellularLocation>
</comment>
<evidence type="ECO:0000313" key="8">
    <source>
        <dbReference type="Proteomes" id="UP000276133"/>
    </source>
</evidence>
<evidence type="ECO:0000256" key="1">
    <source>
        <dbReference type="ARBA" id="ARBA00004370"/>
    </source>
</evidence>
<dbReference type="InterPro" id="IPR017452">
    <property type="entry name" value="GPCR_Rhodpsn_7TM"/>
</dbReference>
<dbReference type="AlphaFoldDB" id="A0A3M7RHS6"/>
<organism evidence="7 8">
    <name type="scientific">Brachionus plicatilis</name>
    <name type="common">Marine rotifer</name>
    <name type="synonym">Brachionus muelleri</name>
    <dbReference type="NCBI Taxonomy" id="10195"/>
    <lineage>
        <taxon>Eukaryota</taxon>
        <taxon>Metazoa</taxon>
        <taxon>Spiralia</taxon>
        <taxon>Gnathifera</taxon>
        <taxon>Rotifera</taxon>
        <taxon>Eurotatoria</taxon>
        <taxon>Monogononta</taxon>
        <taxon>Pseudotrocha</taxon>
        <taxon>Ploima</taxon>
        <taxon>Brachionidae</taxon>
        <taxon>Brachionus</taxon>
    </lineage>
</organism>
<evidence type="ECO:0000259" key="6">
    <source>
        <dbReference type="PROSITE" id="PS50262"/>
    </source>
</evidence>
<protein>
    <recommendedName>
        <fullName evidence="6">G-protein coupled receptors family 1 profile domain-containing protein</fullName>
    </recommendedName>
</protein>
<keyword evidence="4 5" id="KW-0472">Membrane</keyword>
<comment type="caution">
    <text evidence="7">The sequence shown here is derived from an EMBL/GenBank/DDBJ whole genome shotgun (WGS) entry which is preliminary data.</text>
</comment>
<keyword evidence="2 5" id="KW-0812">Transmembrane</keyword>
<evidence type="ECO:0000256" key="2">
    <source>
        <dbReference type="ARBA" id="ARBA00022692"/>
    </source>
</evidence>
<sequence length="179" mass="20562">MSFLIAILNIPLTLEYLKIDNLNSTSNGSLPVIKRNCVRSKTVKILSDTITALLRSIIPLVLFLIFNSLMLKTLIDSKRKIARNIKIKREIQFGLSLFLTNTVFLVLNLPLAIIYLVENFANLSPIQYEEIVFAHFIADAIAYFNFGVYFFLNAIFNYSFRKEFVVLSKTNLNLVKKIF</sequence>
<keyword evidence="8" id="KW-1185">Reference proteome</keyword>
<name>A0A3M7RHS6_BRAPC</name>